<reference evidence="1 2" key="1">
    <citation type="submission" date="2021-06" db="EMBL/GenBank/DDBJ databases">
        <title>Caerostris extrusa draft genome.</title>
        <authorList>
            <person name="Kono N."/>
            <person name="Arakawa K."/>
        </authorList>
    </citation>
    <scope>NUCLEOTIDE SEQUENCE [LARGE SCALE GENOMIC DNA]</scope>
</reference>
<protein>
    <submittedName>
        <fullName evidence="1">Uncharacterized protein</fullName>
    </submittedName>
</protein>
<dbReference type="EMBL" id="BPLR01020169">
    <property type="protein sequence ID" value="GIX75443.1"/>
    <property type="molecule type" value="Genomic_DNA"/>
</dbReference>
<sequence>MCITLRKEAAPNFLNRVPSGRIGNWSIPEPFWENNKFFPDKINHRMGIMASEHWDFNPLVAFLLKSRPFASPTMAQWKITTQIRTDSFY</sequence>
<name>A0AAV4MT03_CAEEX</name>
<keyword evidence="2" id="KW-1185">Reference proteome</keyword>
<evidence type="ECO:0000313" key="1">
    <source>
        <dbReference type="EMBL" id="GIX75443.1"/>
    </source>
</evidence>
<accession>A0AAV4MT03</accession>
<proteinExistence type="predicted"/>
<gene>
    <name evidence="1" type="ORF">CEXT_415241</name>
</gene>
<evidence type="ECO:0000313" key="2">
    <source>
        <dbReference type="Proteomes" id="UP001054945"/>
    </source>
</evidence>
<dbReference type="AlphaFoldDB" id="A0AAV4MT03"/>
<organism evidence="1 2">
    <name type="scientific">Caerostris extrusa</name>
    <name type="common">Bark spider</name>
    <name type="synonym">Caerostris bankana</name>
    <dbReference type="NCBI Taxonomy" id="172846"/>
    <lineage>
        <taxon>Eukaryota</taxon>
        <taxon>Metazoa</taxon>
        <taxon>Ecdysozoa</taxon>
        <taxon>Arthropoda</taxon>
        <taxon>Chelicerata</taxon>
        <taxon>Arachnida</taxon>
        <taxon>Araneae</taxon>
        <taxon>Araneomorphae</taxon>
        <taxon>Entelegynae</taxon>
        <taxon>Araneoidea</taxon>
        <taxon>Araneidae</taxon>
        <taxon>Caerostris</taxon>
    </lineage>
</organism>
<comment type="caution">
    <text evidence="1">The sequence shown here is derived from an EMBL/GenBank/DDBJ whole genome shotgun (WGS) entry which is preliminary data.</text>
</comment>
<dbReference type="Proteomes" id="UP001054945">
    <property type="component" value="Unassembled WGS sequence"/>
</dbReference>